<feature type="transmembrane region" description="Helical" evidence="9">
    <location>
        <begin position="926"/>
        <end position="947"/>
    </location>
</feature>
<dbReference type="GO" id="GO:0016887">
    <property type="term" value="F:ATP hydrolysis activity"/>
    <property type="evidence" value="ECO:0007669"/>
    <property type="project" value="InterPro"/>
</dbReference>
<dbReference type="PANTHER" id="PTHR19229:SF209">
    <property type="entry name" value="ATP-BINDING CASSETTE SUB-FAMILY A MEMBER 5 ISOFORM X1"/>
    <property type="match status" value="1"/>
</dbReference>
<comment type="similarity">
    <text evidence="2">Belongs to the ABC transporter superfamily. ABCA family.</text>
</comment>
<feature type="transmembrane region" description="Helical" evidence="9">
    <location>
        <begin position="990"/>
        <end position="1011"/>
    </location>
</feature>
<dbReference type="PANTHER" id="PTHR19229">
    <property type="entry name" value="ATP-BINDING CASSETTE TRANSPORTER SUBFAMILY A ABCA"/>
    <property type="match status" value="1"/>
</dbReference>
<evidence type="ECO:0000256" key="1">
    <source>
        <dbReference type="ARBA" id="ARBA00004141"/>
    </source>
</evidence>
<dbReference type="InterPro" id="IPR017871">
    <property type="entry name" value="ABC_transporter-like_CS"/>
</dbReference>
<comment type="subcellular location">
    <subcellularLocation>
        <location evidence="1">Membrane</location>
        <topology evidence="1">Multi-pass membrane protein</topology>
    </subcellularLocation>
</comment>
<dbReference type="SUPFAM" id="SSF52540">
    <property type="entry name" value="P-loop containing nucleoside triphosphate hydrolases"/>
    <property type="match status" value="2"/>
</dbReference>
<dbReference type="Proteomes" id="UP000242188">
    <property type="component" value="Unassembled WGS sequence"/>
</dbReference>
<feature type="transmembrane region" description="Helical" evidence="9">
    <location>
        <begin position="161"/>
        <end position="183"/>
    </location>
</feature>
<dbReference type="GO" id="GO:0005524">
    <property type="term" value="F:ATP binding"/>
    <property type="evidence" value="ECO:0007669"/>
    <property type="project" value="UniProtKB-KW"/>
</dbReference>
<dbReference type="InterPro" id="IPR026082">
    <property type="entry name" value="ABCA"/>
</dbReference>
<feature type="transmembrane region" description="Helical" evidence="9">
    <location>
        <begin position="959"/>
        <end position="978"/>
    </location>
</feature>
<keyword evidence="6 11" id="KW-0067">ATP-binding</keyword>
<dbReference type="Gene3D" id="3.40.50.300">
    <property type="entry name" value="P-loop containing nucleotide triphosphate hydrolases"/>
    <property type="match status" value="2"/>
</dbReference>
<dbReference type="SMART" id="SM00382">
    <property type="entry name" value="AAA"/>
    <property type="match status" value="2"/>
</dbReference>
<dbReference type="GO" id="GO:0016020">
    <property type="term" value="C:membrane"/>
    <property type="evidence" value="ECO:0007669"/>
    <property type="project" value="UniProtKB-SubCell"/>
</dbReference>
<evidence type="ECO:0000256" key="2">
    <source>
        <dbReference type="ARBA" id="ARBA00008869"/>
    </source>
</evidence>
<protein>
    <submittedName>
        <fullName evidence="11">ATP-binding cassette sub-family A member 5</fullName>
    </submittedName>
</protein>
<keyword evidence="4 9" id="KW-0812">Transmembrane</keyword>
<dbReference type="EMBL" id="NEDP02076680">
    <property type="protein sequence ID" value="OWF36066.1"/>
    <property type="molecule type" value="Genomic_DNA"/>
</dbReference>
<sequence>MPKPSYTPDTSYLQTISSIYFVIAYSPFVSYLTTNLVAEKEKKIKESMKMMGMRDSAFWLSWGLVYLFVIALSTAVITVLMVATSFFANSNAFIFFLILLLYGISIITFAYVLTTFFNKAQTAGGLASLMSIIFSCLYLIVSQTRTMLPSGAVVYSISPGVRWLLCILSPVAVALAIDQAIFLDKPLNGGMNFNTITDGDFPLYAPMVMLLIDAVLYFLLAVYLDNVLPGEHGARKKPWYFLMPSYWCTNGKDDLRLLSQVEYSEGNVEFVESVPEELKNKTAIRLLDIHKDFRSKETKEMVPAVDGLSLDIYEGQVTCLLGHNGAGKTTLVNMLTGLMPPTKGTATILGLNIANAMDMQRIRTMTGVCPQHNIIFDDMSCVEHLHLYGAIKGAADHLLQSETETALKNVDLYKERNTFAKNLSGGQKRKLCVAIALIGDPKIIFLDEPTAGMDPYSRRHLWSILKEKKEGRVILLTTHFMDEADILADRKAIISKGRLRCCGSSLYLKSKFGIGYHLNMVVDPGCDADQVTQLVKNCVSGGELQRTHGKELAYTLPLDELHNFPVLFSALEKPNTSISTTADSLGIKNYGVSMTSLEEVFLKLEEDDSSFELKEITQSPSKKSYGSLEGFSQHNNSESMTMDTALSTACVDPSKLRSQQFWALCKVRFLRLIRDPGSVIFVLIFPALFVLAGMLVSKYVSSPSADTTPVPLYIDNAITQYARQTAGPAATPPLAVNDFVSSADSAGFMNLVSSAFVTDNFANASDLLSSYHRMGVQLDKYTVAGSVITQGFTAVYNDSAIHSMPAAINVMINKLLTALSLNPSLSVVNLPWRKDASTPTYDQGAFSSTILVAMAFVTIPPSFAVTLVKDRQFKIRSQMRVTGVNFSMYWATTFFVDLLQYLIPASLSIIFVLALQPASLSNAGAVLAMLILFVCFIPSNTLFSYLFSYFFTKFESAQGAGVTIFFFLSFIPYIAVSLLDMILRNNIASIIHYILLVIDPPYAIFGGFYYIDRVYRIHLYTSPNSDIPVSDYFSPEFVMSFVMPILHCFLSFFLLRMLDIKNTGGDVRDALPFLAKKRNSQVIPHKNDDIIDNEDEDVTTERHRVHSIKSNRENVAAYVENLRKEFTKDGAGGCKGCKKASEKEKLKVVVRNTTYAVNTGEILGLLGPNGAGKSTTLNMMIAELAPTKGQVVIGGYDIHSCMSEAFEGLGFCPQHDALWDVITLKEHIECYANIRGVPKEKIPVLTDYFVKNMKLDEHKNKQSKKLSGGTKRKLSYILSILGRPKIVLLDEPSTGMDPQSKRFLWDTISSCFEGSERGAILTTHYMEEADALCNRVAIMVNGKLQCLGETQHLKNKYGSGYMLEMKLRLSGGGGADLDTRMEALEEEMKNLFPEARCQEKFAERVHYTIPRNSVQSLATAFTALEQAKAKYSLEEYSFSQSTLEQVFLQFAKQQIDEDMSEEPEANGMGIEISR</sequence>
<feature type="domain" description="ABC transporter" evidence="10">
    <location>
        <begin position="1117"/>
        <end position="1366"/>
    </location>
</feature>
<gene>
    <name evidence="11" type="ORF">KP79_PYT06542</name>
</gene>
<evidence type="ECO:0000313" key="11">
    <source>
        <dbReference type="EMBL" id="OWF36066.1"/>
    </source>
</evidence>
<dbReference type="Pfam" id="PF00005">
    <property type="entry name" value="ABC_tran"/>
    <property type="match status" value="2"/>
</dbReference>
<keyword evidence="7 9" id="KW-1133">Transmembrane helix</keyword>
<dbReference type="PROSITE" id="PS00211">
    <property type="entry name" value="ABC_TRANSPORTER_1"/>
    <property type="match status" value="1"/>
</dbReference>
<dbReference type="Pfam" id="PF23321">
    <property type="entry name" value="R1_ABCA1"/>
    <property type="match status" value="1"/>
</dbReference>
<evidence type="ECO:0000256" key="5">
    <source>
        <dbReference type="ARBA" id="ARBA00022741"/>
    </source>
</evidence>
<feature type="domain" description="ABC transporter" evidence="10">
    <location>
        <begin position="284"/>
        <end position="521"/>
    </location>
</feature>
<evidence type="ECO:0000256" key="7">
    <source>
        <dbReference type="ARBA" id="ARBA00022989"/>
    </source>
</evidence>
<comment type="caution">
    <text evidence="11">The sequence shown here is derived from an EMBL/GenBank/DDBJ whole genome shotgun (WGS) entry which is preliminary data.</text>
</comment>
<feature type="transmembrane region" description="Helical" evidence="9">
    <location>
        <begin position="59"/>
        <end position="87"/>
    </location>
</feature>
<evidence type="ECO:0000259" key="10">
    <source>
        <dbReference type="PROSITE" id="PS50893"/>
    </source>
</evidence>
<keyword evidence="5" id="KW-0547">Nucleotide-binding</keyword>
<feature type="transmembrane region" description="Helical" evidence="9">
    <location>
        <begin position="12"/>
        <end position="38"/>
    </location>
</feature>
<feature type="transmembrane region" description="Helical" evidence="9">
    <location>
        <begin position="845"/>
        <end position="868"/>
    </location>
</feature>
<name>A0A210PI13_MIZYE</name>
<evidence type="ECO:0000313" key="12">
    <source>
        <dbReference type="Proteomes" id="UP000242188"/>
    </source>
</evidence>
<dbReference type="InterPro" id="IPR056264">
    <property type="entry name" value="R2_ABCA1-4-like"/>
</dbReference>
<evidence type="ECO:0000256" key="8">
    <source>
        <dbReference type="ARBA" id="ARBA00023136"/>
    </source>
</evidence>
<feature type="transmembrane region" description="Helical" evidence="9">
    <location>
        <begin position="93"/>
        <end position="116"/>
    </location>
</feature>
<feature type="transmembrane region" description="Helical" evidence="9">
    <location>
        <begin position="889"/>
        <end position="914"/>
    </location>
</feature>
<dbReference type="FunFam" id="3.40.50.300:FF:000933">
    <property type="entry name" value="ABC transporter A family member 7"/>
    <property type="match status" value="1"/>
</dbReference>
<dbReference type="InterPro" id="IPR013525">
    <property type="entry name" value="ABC2_TM"/>
</dbReference>
<feature type="transmembrane region" description="Helical" evidence="9">
    <location>
        <begin position="203"/>
        <end position="224"/>
    </location>
</feature>
<evidence type="ECO:0000256" key="3">
    <source>
        <dbReference type="ARBA" id="ARBA00022448"/>
    </source>
</evidence>
<dbReference type="CDD" id="cd03263">
    <property type="entry name" value="ABC_subfamily_A"/>
    <property type="match status" value="2"/>
</dbReference>
<dbReference type="OrthoDB" id="8061355at2759"/>
<keyword evidence="3" id="KW-0813">Transport</keyword>
<proteinExistence type="inferred from homology"/>
<feature type="transmembrane region" description="Helical" evidence="9">
    <location>
        <begin position="1032"/>
        <end position="1055"/>
    </location>
</feature>
<accession>A0A210PI13</accession>
<dbReference type="PROSITE" id="PS50893">
    <property type="entry name" value="ABC_TRANSPORTER_2"/>
    <property type="match status" value="2"/>
</dbReference>
<dbReference type="GO" id="GO:0140359">
    <property type="term" value="F:ABC-type transporter activity"/>
    <property type="evidence" value="ECO:0007669"/>
    <property type="project" value="InterPro"/>
</dbReference>
<feature type="transmembrane region" description="Helical" evidence="9">
    <location>
        <begin position="678"/>
        <end position="696"/>
    </location>
</feature>
<evidence type="ECO:0000256" key="6">
    <source>
        <dbReference type="ARBA" id="ARBA00022840"/>
    </source>
</evidence>
<dbReference type="GO" id="GO:0005319">
    <property type="term" value="F:lipid transporter activity"/>
    <property type="evidence" value="ECO:0007669"/>
    <property type="project" value="TreeGrafter"/>
</dbReference>
<dbReference type="InterPro" id="IPR003439">
    <property type="entry name" value="ABC_transporter-like_ATP-bd"/>
</dbReference>
<keyword evidence="8 9" id="KW-0472">Membrane</keyword>
<feature type="transmembrane region" description="Helical" evidence="9">
    <location>
        <begin position="123"/>
        <end position="141"/>
    </location>
</feature>
<keyword evidence="12" id="KW-1185">Reference proteome</keyword>
<dbReference type="Pfam" id="PF12698">
    <property type="entry name" value="ABC2_membrane_3"/>
    <property type="match status" value="2"/>
</dbReference>
<dbReference type="InterPro" id="IPR003593">
    <property type="entry name" value="AAA+_ATPase"/>
</dbReference>
<dbReference type="InterPro" id="IPR027417">
    <property type="entry name" value="P-loop_NTPase"/>
</dbReference>
<dbReference type="FunFam" id="3.40.50.300:FF:000335">
    <property type="entry name" value="ATP binding cassette subfamily A member 5"/>
    <property type="match status" value="1"/>
</dbReference>
<dbReference type="STRING" id="6573.A0A210PI13"/>
<evidence type="ECO:0000256" key="9">
    <source>
        <dbReference type="SAM" id="Phobius"/>
    </source>
</evidence>
<evidence type="ECO:0000256" key="4">
    <source>
        <dbReference type="ARBA" id="ARBA00022692"/>
    </source>
</evidence>
<reference evidence="11 12" key="1">
    <citation type="journal article" date="2017" name="Nat. Ecol. Evol.">
        <title>Scallop genome provides insights into evolution of bilaterian karyotype and development.</title>
        <authorList>
            <person name="Wang S."/>
            <person name="Zhang J."/>
            <person name="Jiao W."/>
            <person name="Li J."/>
            <person name="Xun X."/>
            <person name="Sun Y."/>
            <person name="Guo X."/>
            <person name="Huan P."/>
            <person name="Dong B."/>
            <person name="Zhang L."/>
            <person name="Hu X."/>
            <person name="Sun X."/>
            <person name="Wang J."/>
            <person name="Zhao C."/>
            <person name="Wang Y."/>
            <person name="Wang D."/>
            <person name="Huang X."/>
            <person name="Wang R."/>
            <person name="Lv J."/>
            <person name="Li Y."/>
            <person name="Zhang Z."/>
            <person name="Liu B."/>
            <person name="Lu W."/>
            <person name="Hui Y."/>
            <person name="Liang J."/>
            <person name="Zhou Z."/>
            <person name="Hou R."/>
            <person name="Li X."/>
            <person name="Liu Y."/>
            <person name="Li H."/>
            <person name="Ning X."/>
            <person name="Lin Y."/>
            <person name="Zhao L."/>
            <person name="Xing Q."/>
            <person name="Dou J."/>
            <person name="Li Y."/>
            <person name="Mao J."/>
            <person name="Guo H."/>
            <person name="Dou H."/>
            <person name="Li T."/>
            <person name="Mu C."/>
            <person name="Jiang W."/>
            <person name="Fu Q."/>
            <person name="Fu X."/>
            <person name="Miao Y."/>
            <person name="Liu J."/>
            <person name="Yu Q."/>
            <person name="Li R."/>
            <person name="Liao H."/>
            <person name="Li X."/>
            <person name="Kong Y."/>
            <person name="Jiang Z."/>
            <person name="Chourrout D."/>
            <person name="Li R."/>
            <person name="Bao Z."/>
        </authorList>
    </citation>
    <scope>NUCLEOTIDE SEQUENCE [LARGE SCALE GENOMIC DNA]</scope>
    <source>
        <strain evidence="11 12">PY_sf001</strain>
    </source>
</reference>
<organism evidence="11 12">
    <name type="scientific">Mizuhopecten yessoensis</name>
    <name type="common">Japanese scallop</name>
    <name type="synonym">Patinopecten yessoensis</name>
    <dbReference type="NCBI Taxonomy" id="6573"/>
    <lineage>
        <taxon>Eukaryota</taxon>
        <taxon>Metazoa</taxon>
        <taxon>Spiralia</taxon>
        <taxon>Lophotrochozoa</taxon>
        <taxon>Mollusca</taxon>
        <taxon>Bivalvia</taxon>
        <taxon>Autobranchia</taxon>
        <taxon>Pteriomorphia</taxon>
        <taxon>Pectinida</taxon>
        <taxon>Pectinoidea</taxon>
        <taxon>Pectinidae</taxon>
        <taxon>Mizuhopecten</taxon>
    </lineage>
</organism>